<evidence type="ECO:0000256" key="1">
    <source>
        <dbReference type="SAM" id="MobiDB-lite"/>
    </source>
</evidence>
<evidence type="ECO:0000259" key="2">
    <source>
        <dbReference type="Pfam" id="PF12937"/>
    </source>
</evidence>
<comment type="caution">
    <text evidence="3">The sequence shown here is derived from an EMBL/GenBank/DDBJ whole genome shotgun (WGS) entry which is preliminary data.</text>
</comment>
<reference evidence="3" key="1">
    <citation type="journal article" date="2021" name="bioRxiv">
        <title>Whole Genome Assembly and Annotation of Northern Wild Rice, Zizania palustris L., Supports a Whole Genome Duplication in the Zizania Genus.</title>
        <authorList>
            <person name="Haas M."/>
            <person name="Kono T."/>
            <person name="Macchietto M."/>
            <person name="Millas R."/>
            <person name="McGilp L."/>
            <person name="Shao M."/>
            <person name="Duquette J."/>
            <person name="Hirsch C.N."/>
            <person name="Kimball J."/>
        </authorList>
    </citation>
    <scope>NUCLEOTIDE SEQUENCE</scope>
    <source>
        <tissue evidence="3">Fresh leaf tissue</tissue>
    </source>
</reference>
<dbReference type="AlphaFoldDB" id="A0A8J5WNN9"/>
<feature type="region of interest" description="Disordered" evidence="1">
    <location>
        <begin position="1"/>
        <end position="119"/>
    </location>
</feature>
<name>A0A8J5WNN9_ZIZPA</name>
<evidence type="ECO:0000313" key="3">
    <source>
        <dbReference type="EMBL" id="KAG8091832.1"/>
    </source>
</evidence>
<sequence>MFPRGRSATVAATLVRRARRPEPPPPPDRRGGLIRPSALRRASINGPPPQRPSQKGKRFAPRQRPHRAEWIDRSRSSRSMAERKRRKQASGEAEVHEWERRKRGRRRERRKGGGGDPVEVLGEEVMGRVMEFLDGRSVARCTAVSRAWRRVAAADCLWAPKVRFLLHPPPPLQNPPLFFAIHCSLHGLWLLRDPHPVQFLFDELPARASDSLTSG</sequence>
<dbReference type="PANTHER" id="PTHR48218">
    <property type="entry name" value="F-BOX DOMAIN CONTAINING PROTEIN"/>
    <property type="match status" value="1"/>
</dbReference>
<dbReference type="EMBL" id="JAAALK010000080">
    <property type="protein sequence ID" value="KAG8091832.1"/>
    <property type="molecule type" value="Genomic_DNA"/>
</dbReference>
<gene>
    <name evidence="3" type="ORF">GUJ93_ZPchr0012g19194</name>
</gene>
<feature type="domain" description="F-box" evidence="2">
    <location>
        <begin position="123"/>
        <end position="158"/>
    </location>
</feature>
<dbReference type="Proteomes" id="UP000729402">
    <property type="component" value="Unassembled WGS sequence"/>
</dbReference>
<organism evidence="3 4">
    <name type="scientific">Zizania palustris</name>
    <name type="common">Northern wild rice</name>
    <dbReference type="NCBI Taxonomy" id="103762"/>
    <lineage>
        <taxon>Eukaryota</taxon>
        <taxon>Viridiplantae</taxon>
        <taxon>Streptophyta</taxon>
        <taxon>Embryophyta</taxon>
        <taxon>Tracheophyta</taxon>
        <taxon>Spermatophyta</taxon>
        <taxon>Magnoliopsida</taxon>
        <taxon>Liliopsida</taxon>
        <taxon>Poales</taxon>
        <taxon>Poaceae</taxon>
        <taxon>BOP clade</taxon>
        <taxon>Oryzoideae</taxon>
        <taxon>Oryzeae</taxon>
        <taxon>Zizaniinae</taxon>
        <taxon>Zizania</taxon>
    </lineage>
</organism>
<dbReference type="CDD" id="cd09917">
    <property type="entry name" value="F-box_SF"/>
    <property type="match status" value="1"/>
</dbReference>
<evidence type="ECO:0000313" key="4">
    <source>
        <dbReference type="Proteomes" id="UP000729402"/>
    </source>
</evidence>
<reference evidence="3" key="2">
    <citation type="submission" date="2021-02" db="EMBL/GenBank/DDBJ databases">
        <authorList>
            <person name="Kimball J.A."/>
            <person name="Haas M.W."/>
            <person name="Macchietto M."/>
            <person name="Kono T."/>
            <person name="Duquette J."/>
            <person name="Shao M."/>
        </authorList>
    </citation>
    <scope>NUCLEOTIDE SEQUENCE</scope>
    <source>
        <tissue evidence="3">Fresh leaf tissue</tissue>
    </source>
</reference>
<protein>
    <recommendedName>
        <fullName evidence="2">F-box domain-containing protein</fullName>
    </recommendedName>
</protein>
<feature type="compositionally biased region" description="Basic residues" evidence="1">
    <location>
        <begin position="54"/>
        <end position="65"/>
    </location>
</feature>
<proteinExistence type="predicted"/>
<keyword evidence="4" id="KW-1185">Reference proteome</keyword>
<dbReference type="OrthoDB" id="3219396at2759"/>
<dbReference type="InterPro" id="IPR001810">
    <property type="entry name" value="F-box_dom"/>
</dbReference>
<dbReference type="PANTHER" id="PTHR48218:SF3">
    <property type="entry name" value="OS07G0170800 PROTEIN"/>
    <property type="match status" value="1"/>
</dbReference>
<feature type="compositionally biased region" description="Basic and acidic residues" evidence="1">
    <location>
        <begin position="66"/>
        <end position="75"/>
    </location>
</feature>
<dbReference type="Pfam" id="PF12937">
    <property type="entry name" value="F-box-like"/>
    <property type="match status" value="1"/>
</dbReference>
<accession>A0A8J5WNN9</accession>
<feature type="compositionally biased region" description="Basic residues" evidence="1">
    <location>
        <begin position="101"/>
        <end position="112"/>
    </location>
</feature>